<protein>
    <submittedName>
        <fullName evidence="2">Uncharacterized protein</fullName>
    </submittedName>
</protein>
<keyword evidence="3" id="KW-1185">Reference proteome</keyword>
<accession>A0AA88JIR3</accession>
<evidence type="ECO:0000313" key="2">
    <source>
        <dbReference type="EMBL" id="GMN74031.1"/>
    </source>
</evidence>
<sequence>MKLVEAHTMNMRSSAQEAKGVPEAEPLEFEC</sequence>
<evidence type="ECO:0000313" key="3">
    <source>
        <dbReference type="Proteomes" id="UP001187192"/>
    </source>
</evidence>
<reference evidence="2" key="1">
    <citation type="submission" date="2023-07" db="EMBL/GenBank/DDBJ databases">
        <title>draft genome sequence of fig (Ficus carica).</title>
        <authorList>
            <person name="Takahashi T."/>
            <person name="Nishimura K."/>
        </authorList>
    </citation>
    <scope>NUCLEOTIDE SEQUENCE</scope>
</reference>
<dbReference type="AlphaFoldDB" id="A0AA88JIR3"/>
<organism evidence="2 3">
    <name type="scientific">Ficus carica</name>
    <name type="common">Common fig</name>
    <dbReference type="NCBI Taxonomy" id="3494"/>
    <lineage>
        <taxon>Eukaryota</taxon>
        <taxon>Viridiplantae</taxon>
        <taxon>Streptophyta</taxon>
        <taxon>Embryophyta</taxon>
        <taxon>Tracheophyta</taxon>
        <taxon>Spermatophyta</taxon>
        <taxon>Magnoliopsida</taxon>
        <taxon>eudicotyledons</taxon>
        <taxon>Gunneridae</taxon>
        <taxon>Pentapetalae</taxon>
        <taxon>rosids</taxon>
        <taxon>fabids</taxon>
        <taxon>Rosales</taxon>
        <taxon>Moraceae</taxon>
        <taxon>Ficeae</taxon>
        <taxon>Ficus</taxon>
    </lineage>
</organism>
<proteinExistence type="predicted"/>
<evidence type="ECO:0000256" key="1">
    <source>
        <dbReference type="SAM" id="MobiDB-lite"/>
    </source>
</evidence>
<comment type="caution">
    <text evidence="2">The sequence shown here is derived from an EMBL/GenBank/DDBJ whole genome shotgun (WGS) entry which is preliminary data.</text>
</comment>
<feature type="region of interest" description="Disordered" evidence="1">
    <location>
        <begin position="1"/>
        <end position="31"/>
    </location>
</feature>
<dbReference type="EMBL" id="BTGU01019827">
    <property type="protein sequence ID" value="GMN74031.1"/>
    <property type="molecule type" value="Genomic_DNA"/>
</dbReference>
<gene>
    <name evidence="2" type="ORF">TIFTF001_056168</name>
</gene>
<feature type="non-terminal residue" evidence="2">
    <location>
        <position position="31"/>
    </location>
</feature>
<dbReference type="Proteomes" id="UP001187192">
    <property type="component" value="Unassembled WGS sequence"/>
</dbReference>
<name>A0AA88JIR3_FICCA</name>